<gene>
    <name evidence="1" type="ORF">PsorP6_016403</name>
</gene>
<accession>A0ACC0VNL1</accession>
<keyword evidence="2" id="KW-1185">Reference proteome</keyword>
<dbReference type="EMBL" id="CM047587">
    <property type="protein sequence ID" value="KAI9907056.1"/>
    <property type="molecule type" value="Genomic_DNA"/>
</dbReference>
<sequence>MRSQQTVKAKKNNQEKNPETRGSNFAASETEDCFIIIVEMLFDDDDEADSSEEEDEEEEYGIVEGNYNYAELLQKAMGEDEYP</sequence>
<proteinExistence type="predicted"/>
<dbReference type="Proteomes" id="UP001163321">
    <property type="component" value="Chromosome 8"/>
</dbReference>
<evidence type="ECO:0000313" key="2">
    <source>
        <dbReference type="Proteomes" id="UP001163321"/>
    </source>
</evidence>
<comment type="caution">
    <text evidence="1">The sequence shown here is derived from an EMBL/GenBank/DDBJ whole genome shotgun (WGS) entry which is preliminary data.</text>
</comment>
<organism evidence="1 2">
    <name type="scientific">Peronosclerospora sorghi</name>
    <dbReference type="NCBI Taxonomy" id="230839"/>
    <lineage>
        <taxon>Eukaryota</taxon>
        <taxon>Sar</taxon>
        <taxon>Stramenopiles</taxon>
        <taxon>Oomycota</taxon>
        <taxon>Peronosporomycetes</taxon>
        <taxon>Peronosporales</taxon>
        <taxon>Peronosporaceae</taxon>
        <taxon>Peronosclerospora</taxon>
    </lineage>
</organism>
<protein>
    <submittedName>
        <fullName evidence="1">Uncharacterized protein</fullName>
    </submittedName>
</protein>
<name>A0ACC0VNL1_9STRA</name>
<reference evidence="1 2" key="1">
    <citation type="journal article" date="2022" name="bioRxiv">
        <title>The genome of the oomycete Peronosclerospora sorghi, a cosmopolitan pathogen of maize and sorghum, is inflated with dispersed pseudogenes.</title>
        <authorList>
            <person name="Fletcher K."/>
            <person name="Martin F."/>
            <person name="Isakeit T."/>
            <person name="Cavanaugh K."/>
            <person name="Magill C."/>
            <person name="Michelmore R."/>
        </authorList>
    </citation>
    <scope>NUCLEOTIDE SEQUENCE [LARGE SCALE GENOMIC DNA]</scope>
    <source>
        <strain evidence="1">P6</strain>
    </source>
</reference>
<evidence type="ECO:0000313" key="1">
    <source>
        <dbReference type="EMBL" id="KAI9907056.1"/>
    </source>
</evidence>